<dbReference type="InterPro" id="IPR003208">
    <property type="entry name" value="Dehydtase/Dehydtase_re"/>
</dbReference>
<name>A0A1G9Z9X8_9ACTN</name>
<gene>
    <name evidence="1" type="ORF">SAMN05660642_04257</name>
</gene>
<dbReference type="RefSeq" id="WP_091223104.1">
    <property type="nucleotide sequence ID" value="NZ_FNHE01000013.1"/>
</dbReference>
<organism evidence="1 2">
    <name type="scientific">Geodermatophilus siccatus</name>
    <dbReference type="NCBI Taxonomy" id="1137991"/>
    <lineage>
        <taxon>Bacteria</taxon>
        <taxon>Bacillati</taxon>
        <taxon>Actinomycetota</taxon>
        <taxon>Actinomycetes</taxon>
        <taxon>Geodermatophilales</taxon>
        <taxon>Geodermatophilaceae</taxon>
        <taxon>Geodermatophilus</taxon>
    </lineage>
</organism>
<dbReference type="Proteomes" id="UP000198680">
    <property type="component" value="Unassembled WGS sequence"/>
</dbReference>
<protein>
    <submittedName>
        <fullName evidence="1">Dehydratase medium subunit</fullName>
    </submittedName>
</protein>
<accession>A0A1G9Z9X8</accession>
<reference evidence="2" key="1">
    <citation type="submission" date="2016-10" db="EMBL/GenBank/DDBJ databases">
        <authorList>
            <person name="Varghese N."/>
            <person name="Submissions S."/>
        </authorList>
    </citation>
    <scope>NUCLEOTIDE SEQUENCE [LARGE SCALE GENOMIC DNA]</scope>
    <source>
        <strain evidence="2">DSM 45419</strain>
    </source>
</reference>
<dbReference type="SUPFAM" id="SSF52968">
    <property type="entry name" value="B12-dependent dehydatase associated subunit"/>
    <property type="match status" value="1"/>
</dbReference>
<keyword evidence="2" id="KW-1185">Reference proteome</keyword>
<sequence length="119" mass="12078">MPEQLTAPGPRPAVLVYRHPGTPAAVLRQVCAGVEEEGVPTDVTEVPGPDDATALAHAAAAESRLSVGIGLDAAGAAAVHHGTLPEGAPVVATPARALPSDWRRVGRVAARVVKHLPLV</sequence>
<dbReference type="STRING" id="1137991.SAMN05660642_04257"/>
<evidence type="ECO:0000313" key="1">
    <source>
        <dbReference type="EMBL" id="SDN18180.1"/>
    </source>
</evidence>
<evidence type="ECO:0000313" key="2">
    <source>
        <dbReference type="Proteomes" id="UP000198680"/>
    </source>
</evidence>
<dbReference type="InterPro" id="IPR010254">
    <property type="entry name" value="B12-dep_deHydtase_bsu"/>
</dbReference>
<dbReference type="Gene3D" id="3.40.50.10150">
    <property type="entry name" value="B12-dependent dehydatase associated subunit"/>
    <property type="match status" value="1"/>
</dbReference>
<proteinExistence type="predicted"/>
<dbReference type="Pfam" id="PF02288">
    <property type="entry name" value="Dehydratase_MU"/>
    <property type="match status" value="1"/>
</dbReference>
<dbReference type="AlphaFoldDB" id="A0A1G9Z9X8"/>
<dbReference type="EMBL" id="FNHE01000013">
    <property type="protein sequence ID" value="SDN18180.1"/>
    <property type="molecule type" value="Genomic_DNA"/>
</dbReference>
<dbReference type="OrthoDB" id="3691278at2"/>